<evidence type="ECO:0000313" key="3">
    <source>
        <dbReference type="Proteomes" id="UP001597090"/>
    </source>
</evidence>
<comment type="caution">
    <text evidence="2">The sequence shown here is derived from an EMBL/GenBank/DDBJ whole genome shotgun (WGS) entry which is preliminary data.</text>
</comment>
<evidence type="ECO:0000313" key="2">
    <source>
        <dbReference type="EMBL" id="MFD0738861.1"/>
    </source>
</evidence>
<dbReference type="Proteomes" id="UP001597090">
    <property type="component" value="Unassembled WGS sequence"/>
</dbReference>
<name>A0ABW2YPY4_9GAMM</name>
<keyword evidence="3" id="KW-1185">Reference proteome</keyword>
<proteinExistence type="predicted"/>
<evidence type="ECO:0000256" key="1">
    <source>
        <dbReference type="SAM" id="SignalP"/>
    </source>
</evidence>
<dbReference type="EMBL" id="JBHTIH010000003">
    <property type="protein sequence ID" value="MFD0738861.1"/>
    <property type="molecule type" value="Genomic_DNA"/>
</dbReference>
<reference evidence="3" key="1">
    <citation type="journal article" date="2019" name="Int. J. Syst. Evol. Microbiol.">
        <title>The Global Catalogue of Microorganisms (GCM) 10K type strain sequencing project: providing services to taxonomists for standard genome sequencing and annotation.</title>
        <authorList>
            <consortium name="The Broad Institute Genomics Platform"/>
            <consortium name="The Broad Institute Genome Sequencing Center for Infectious Disease"/>
            <person name="Wu L."/>
            <person name="Ma J."/>
        </authorList>
    </citation>
    <scope>NUCLEOTIDE SEQUENCE [LARGE SCALE GENOMIC DNA]</scope>
    <source>
        <strain evidence="3">CCUG 55491</strain>
    </source>
</reference>
<keyword evidence="1" id="KW-0732">Signal</keyword>
<protein>
    <submittedName>
        <fullName evidence="2">Uncharacterized protein</fullName>
    </submittedName>
</protein>
<gene>
    <name evidence="2" type="ORF">ACFQZQ_06160</name>
</gene>
<accession>A0ABW2YPY4</accession>
<organism evidence="2 3">
    <name type="scientific">Lysobacter koreensis</name>
    <dbReference type="NCBI Taxonomy" id="266122"/>
    <lineage>
        <taxon>Bacteria</taxon>
        <taxon>Pseudomonadati</taxon>
        <taxon>Pseudomonadota</taxon>
        <taxon>Gammaproteobacteria</taxon>
        <taxon>Lysobacterales</taxon>
        <taxon>Lysobacteraceae</taxon>
        <taxon>Lysobacter</taxon>
    </lineage>
</organism>
<feature type="chain" id="PRO_5047226379" evidence="1">
    <location>
        <begin position="45"/>
        <end position="270"/>
    </location>
</feature>
<sequence length="270" mass="29372">METQTGAAKMKWPNRQKSHNRKFTALSIALAAVVAASAAPVAWAGPEIPFSEAQIFFELNDTDGDLGIHSSIDGEPWQMLEIEDPSERVILDVMPSGRLAKQGMTQLFFESAEPSFDELPPAEFFKRFPAGRYEISGITLEGDEMESTAVLSHVLPAPPGNVRVSGIAAAINCDAALPAVRKPVVISWSAVTASHPTIGKAGPLQVSRYQVFAELRTAPFHKFSLDLPPNVTRFTVPAELADRARDLKFEIQVRGVNGNQTAIESCFTIR</sequence>
<feature type="signal peptide" evidence="1">
    <location>
        <begin position="1"/>
        <end position="44"/>
    </location>
</feature>